<evidence type="ECO:0000256" key="3">
    <source>
        <dbReference type="ARBA" id="ARBA00026138"/>
    </source>
</evidence>
<keyword evidence="1" id="KW-0341">Growth regulation</keyword>
<proteinExistence type="inferred from homology"/>
<evidence type="ECO:0000256" key="2">
    <source>
        <dbReference type="ARBA" id="ARBA00025796"/>
    </source>
</evidence>
<gene>
    <name evidence="4" type="ORF">ZIOFF_015815</name>
</gene>
<name>A0A8J5HV11_ZINOF</name>
<sequence>MEDLPLSTGSSMKIFNWMHRRLLCFSDYSHFSENKELGEREEAAPVTAAETEALLLHDMLNGILAIGTVGRHHPLISRCHSASPETEEAADDHGRGRDKEAAVFKIKVSVEEETRRMEFVKVCELAHREAEEVPELPLLKRERRRTTLADLLAVKAAPGIGAGKAAAGKALGKPSDSGCQLRPDAAGNGCRPRLRPSSAYRLPPLLGNGCWPRLRPGSGYWPRSGLAMAVAHDHSLAVAAGRGRNLAEVASRVHGLAEATGYGQGLAEAVSRGLLEAVSCGLAIPTGRSYGLVVLGWSTQEEENMGEEKNVP</sequence>
<evidence type="ECO:0000313" key="5">
    <source>
        <dbReference type="Proteomes" id="UP000734854"/>
    </source>
</evidence>
<comment type="caution">
    <text evidence="4">The sequence shown here is derived from an EMBL/GenBank/DDBJ whole genome shotgun (WGS) entry which is preliminary data.</text>
</comment>
<protein>
    <recommendedName>
        <fullName evidence="3">Protein TILLER ANGLE CONTROL 1</fullName>
    </recommendedName>
</protein>
<dbReference type="AlphaFoldDB" id="A0A8J5HV11"/>
<organism evidence="4 5">
    <name type="scientific">Zingiber officinale</name>
    <name type="common">Ginger</name>
    <name type="synonym">Amomum zingiber</name>
    <dbReference type="NCBI Taxonomy" id="94328"/>
    <lineage>
        <taxon>Eukaryota</taxon>
        <taxon>Viridiplantae</taxon>
        <taxon>Streptophyta</taxon>
        <taxon>Embryophyta</taxon>
        <taxon>Tracheophyta</taxon>
        <taxon>Spermatophyta</taxon>
        <taxon>Magnoliopsida</taxon>
        <taxon>Liliopsida</taxon>
        <taxon>Zingiberales</taxon>
        <taxon>Zingiberaceae</taxon>
        <taxon>Zingiber</taxon>
    </lineage>
</organism>
<accession>A0A8J5HV11</accession>
<keyword evidence="5" id="KW-1185">Reference proteome</keyword>
<evidence type="ECO:0000256" key="1">
    <source>
        <dbReference type="ARBA" id="ARBA00022604"/>
    </source>
</evidence>
<evidence type="ECO:0000313" key="4">
    <source>
        <dbReference type="EMBL" id="KAG6525844.1"/>
    </source>
</evidence>
<dbReference type="PANTHER" id="PTHR38366:SF1">
    <property type="entry name" value="PROTEIN TILLER ANGLE CONTROL 1"/>
    <property type="match status" value="1"/>
</dbReference>
<reference evidence="4 5" key="1">
    <citation type="submission" date="2020-08" db="EMBL/GenBank/DDBJ databases">
        <title>Plant Genome Project.</title>
        <authorList>
            <person name="Zhang R.-G."/>
        </authorList>
    </citation>
    <scope>NUCLEOTIDE SEQUENCE [LARGE SCALE GENOMIC DNA]</scope>
    <source>
        <tissue evidence="4">Rhizome</tissue>
    </source>
</reference>
<dbReference type="Proteomes" id="UP000734854">
    <property type="component" value="Unassembled WGS sequence"/>
</dbReference>
<dbReference type="EMBL" id="JACMSC010000004">
    <property type="protein sequence ID" value="KAG6525844.1"/>
    <property type="molecule type" value="Genomic_DNA"/>
</dbReference>
<dbReference type="GO" id="GO:0001763">
    <property type="term" value="P:morphogenesis of a branching structure"/>
    <property type="evidence" value="ECO:0007669"/>
    <property type="project" value="InterPro"/>
</dbReference>
<dbReference type="PANTHER" id="PTHR38366">
    <property type="entry name" value="NAD-DEPENDENT PROTEIN DEACETYLASE HST1-LIKE PROTEIN"/>
    <property type="match status" value="1"/>
</dbReference>
<comment type="similarity">
    <text evidence="2">Belongs to the TAC family.</text>
</comment>
<dbReference type="InterPro" id="IPR044989">
    <property type="entry name" value="TAC1"/>
</dbReference>